<name>A0A016WLK1_9BILA</name>
<comment type="caution">
    <text evidence="1">The sequence shown here is derived from an EMBL/GenBank/DDBJ whole genome shotgun (WGS) entry which is preliminary data.</text>
</comment>
<sequence length="87" mass="9755">MFMAKFVYECTDTTNSSTIAGSKEQFFSCIEGGIQRPVPPRLGQPDDVVPDLPGLHHQILDGGLRCKRPCVEGTDRHHSTSRFRQPR</sequence>
<accession>A0A016WLK1</accession>
<dbReference type="AlphaFoldDB" id="A0A016WLK1"/>
<dbReference type="EMBL" id="JARK01000201">
    <property type="protein sequence ID" value="EYC40694.1"/>
    <property type="molecule type" value="Genomic_DNA"/>
</dbReference>
<evidence type="ECO:0000313" key="1">
    <source>
        <dbReference type="EMBL" id="EYC40694.1"/>
    </source>
</evidence>
<dbReference type="Proteomes" id="UP000024635">
    <property type="component" value="Unassembled WGS sequence"/>
</dbReference>
<gene>
    <name evidence="1" type="primary">Acey_s0601.g509</name>
    <name evidence="1" type="ORF">Y032_0601g509</name>
</gene>
<protein>
    <submittedName>
        <fullName evidence="1">Uncharacterized protein</fullName>
    </submittedName>
</protein>
<dbReference type="OrthoDB" id="5872322at2759"/>
<organism evidence="1 2">
    <name type="scientific">Ancylostoma ceylanicum</name>
    <dbReference type="NCBI Taxonomy" id="53326"/>
    <lineage>
        <taxon>Eukaryota</taxon>
        <taxon>Metazoa</taxon>
        <taxon>Ecdysozoa</taxon>
        <taxon>Nematoda</taxon>
        <taxon>Chromadorea</taxon>
        <taxon>Rhabditida</taxon>
        <taxon>Rhabditina</taxon>
        <taxon>Rhabditomorpha</taxon>
        <taxon>Strongyloidea</taxon>
        <taxon>Ancylostomatidae</taxon>
        <taxon>Ancylostomatinae</taxon>
        <taxon>Ancylostoma</taxon>
    </lineage>
</organism>
<reference evidence="2" key="1">
    <citation type="journal article" date="2015" name="Nat. Genet.">
        <title>The genome and transcriptome of the zoonotic hookworm Ancylostoma ceylanicum identify infection-specific gene families.</title>
        <authorList>
            <person name="Schwarz E.M."/>
            <person name="Hu Y."/>
            <person name="Antoshechkin I."/>
            <person name="Miller M.M."/>
            <person name="Sternberg P.W."/>
            <person name="Aroian R.V."/>
        </authorList>
    </citation>
    <scope>NUCLEOTIDE SEQUENCE</scope>
    <source>
        <strain evidence="2">HY135</strain>
    </source>
</reference>
<evidence type="ECO:0000313" key="2">
    <source>
        <dbReference type="Proteomes" id="UP000024635"/>
    </source>
</evidence>
<proteinExistence type="predicted"/>
<keyword evidence="2" id="KW-1185">Reference proteome</keyword>